<sequence>MHRRDLRHGQPLLARDCGNAPGCRGRVCGAEIADDFVQQRLVAAAGIVIAGQLGQRQRALGQGFENQRAAALGGQRAHHRGGAVAAGAGEAGGAADKQGRLRHKGSSRP</sequence>
<organism evidence="2 3">
    <name type="scientific">Rhizopus delemar</name>
    <dbReference type="NCBI Taxonomy" id="936053"/>
    <lineage>
        <taxon>Eukaryota</taxon>
        <taxon>Fungi</taxon>
        <taxon>Fungi incertae sedis</taxon>
        <taxon>Mucoromycota</taxon>
        <taxon>Mucoromycotina</taxon>
        <taxon>Mucoromycetes</taxon>
        <taxon>Mucorales</taxon>
        <taxon>Mucorineae</taxon>
        <taxon>Rhizopodaceae</taxon>
        <taxon>Rhizopus</taxon>
    </lineage>
</organism>
<gene>
    <name evidence="2" type="ORF">G6F50_017540</name>
</gene>
<accession>A0A9P7C0M8</accession>
<dbReference type="Proteomes" id="UP000740926">
    <property type="component" value="Unassembled WGS sequence"/>
</dbReference>
<reference evidence="2 3" key="1">
    <citation type="journal article" date="2020" name="Microb. Genom.">
        <title>Genetic diversity of clinical and environmental Mucorales isolates obtained from an investigation of mucormycosis cases among solid organ transplant recipients.</title>
        <authorList>
            <person name="Nguyen M.H."/>
            <person name="Kaul D."/>
            <person name="Muto C."/>
            <person name="Cheng S.J."/>
            <person name="Richter R.A."/>
            <person name="Bruno V.M."/>
            <person name="Liu G."/>
            <person name="Beyhan S."/>
            <person name="Sundermann A.J."/>
            <person name="Mounaud S."/>
            <person name="Pasculle A.W."/>
            <person name="Nierman W.C."/>
            <person name="Driscoll E."/>
            <person name="Cumbie R."/>
            <person name="Clancy C.J."/>
            <person name="Dupont C.L."/>
        </authorList>
    </citation>
    <scope>NUCLEOTIDE SEQUENCE [LARGE SCALE GENOMIC DNA]</scope>
    <source>
        <strain evidence="2 3">GL24</strain>
    </source>
</reference>
<evidence type="ECO:0000313" key="3">
    <source>
        <dbReference type="Proteomes" id="UP000740926"/>
    </source>
</evidence>
<dbReference type="EMBL" id="JAANIU010013183">
    <property type="protein sequence ID" value="KAG1530104.1"/>
    <property type="molecule type" value="Genomic_DNA"/>
</dbReference>
<name>A0A9P7C0M8_9FUNG</name>
<evidence type="ECO:0000256" key="1">
    <source>
        <dbReference type="SAM" id="MobiDB-lite"/>
    </source>
</evidence>
<protein>
    <submittedName>
        <fullName evidence="2">Uncharacterized protein</fullName>
    </submittedName>
</protein>
<feature type="region of interest" description="Disordered" evidence="1">
    <location>
        <begin position="71"/>
        <end position="109"/>
    </location>
</feature>
<keyword evidence="3" id="KW-1185">Reference proteome</keyword>
<evidence type="ECO:0000313" key="2">
    <source>
        <dbReference type="EMBL" id="KAG1530104.1"/>
    </source>
</evidence>
<proteinExistence type="predicted"/>
<feature type="compositionally biased region" description="Basic residues" evidence="1">
    <location>
        <begin position="100"/>
        <end position="109"/>
    </location>
</feature>
<comment type="caution">
    <text evidence="2">The sequence shown here is derived from an EMBL/GenBank/DDBJ whole genome shotgun (WGS) entry which is preliminary data.</text>
</comment>
<dbReference type="AlphaFoldDB" id="A0A9P7C0M8"/>